<keyword evidence="3" id="KW-1185">Reference proteome</keyword>
<dbReference type="AlphaFoldDB" id="A0A852YCI9"/>
<feature type="region of interest" description="Disordered" evidence="1">
    <location>
        <begin position="65"/>
        <end position="96"/>
    </location>
</feature>
<comment type="caution">
    <text evidence="2">The sequence shown here is derived from an EMBL/GenBank/DDBJ whole genome shotgun (WGS) entry which is preliminary data.</text>
</comment>
<proteinExistence type="predicted"/>
<protein>
    <submittedName>
        <fullName evidence="2">Uncharacterized protein</fullName>
    </submittedName>
</protein>
<evidence type="ECO:0000313" key="2">
    <source>
        <dbReference type="EMBL" id="NYG98994.1"/>
    </source>
</evidence>
<reference evidence="2 3" key="1">
    <citation type="submission" date="2020-07" db="EMBL/GenBank/DDBJ databases">
        <title>Sequencing the genomes of 1000 actinobacteria strains.</title>
        <authorList>
            <person name="Klenk H.-P."/>
        </authorList>
    </citation>
    <scope>NUCLEOTIDE SEQUENCE [LARGE SCALE GENOMIC DNA]</scope>
    <source>
        <strain evidence="2 3">DSM 23141</strain>
    </source>
</reference>
<name>A0A852YCI9_9MICO</name>
<evidence type="ECO:0000256" key="1">
    <source>
        <dbReference type="SAM" id="MobiDB-lite"/>
    </source>
</evidence>
<evidence type="ECO:0000313" key="3">
    <source>
        <dbReference type="Proteomes" id="UP000553888"/>
    </source>
</evidence>
<accession>A0A852YCI9</accession>
<dbReference type="EMBL" id="JACBZY010000001">
    <property type="protein sequence ID" value="NYG98994.1"/>
    <property type="molecule type" value="Genomic_DNA"/>
</dbReference>
<dbReference type="Proteomes" id="UP000553888">
    <property type="component" value="Unassembled WGS sequence"/>
</dbReference>
<sequence length="96" mass="10355">MAADDREDLGQHLRPLTDDAVVAGADAQIAERRESRVPTAIAFSSFRGGMPFVAVKFDDEPISDQQIHSTDAVDRDLQSRANAGSDQAESRQGLDA</sequence>
<gene>
    <name evidence="2" type="ORF">BJ979_001620</name>
</gene>
<organism evidence="2 3">
    <name type="scientific">Schumannella luteola</name>
    <dbReference type="NCBI Taxonomy" id="472059"/>
    <lineage>
        <taxon>Bacteria</taxon>
        <taxon>Bacillati</taxon>
        <taxon>Actinomycetota</taxon>
        <taxon>Actinomycetes</taxon>
        <taxon>Micrococcales</taxon>
        <taxon>Microbacteriaceae</taxon>
        <taxon>Schumannella</taxon>
    </lineage>
</organism>